<comment type="similarity">
    <text evidence="1">Belongs to the cytochrome P450 family.</text>
</comment>
<sequence>MEETRSQPRLADALSKQLLLKGLLAYSAFGACQVLYRLLRGWRESLRMRDMLADIPASKGNEAPMSWVKEMRKNFHRANDWRYEICEGMPICKNVGFRWNPGGFQVICGEPDMVRHFLKDAFDTYTKGVPSGENPFFIYFQEFLGDGIFTVRHGLGSDDDGKAWTQMRKISAQIFNRKNFNSLMQDVFVEKAESLRSFLSRPEVQKEPVDLQMGFFNFTMDSIMKIFFGEDSSTVMGKQNRYGEAFDNAQGAMRQHMVKSISFNLIASTFLPWPFSSPSGGGLARMLWDATSPTYREFTSELAVIHDEADRLVKECLADPKFETRRDLLALFLQAQKEIKFTTQFVKDMVLNLIIAGRDTTACLLSWMFYEISRDPEVQKRLHDEIDRKSPAGTSMDLKSLSHNELPYLHAVIYETLRLWPPVPVDSKVAFADDVLPGGWKVPRGTTLVFCPLVEDVGWKEARSHTTFKASACCGCDIDFAVLWYNMGRDPVRYPDPLAFKPERWIPFTAPPHHEFPVFQAGPRICLGMDMAIFEAKIAAVELLRHLRFELKAGQSITYGTKITMNVKSGDKEELLVWVKKR</sequence>
<accession>A0A812SQY2</accession>
<evidence type="ECO:0000256" key="5">
    <source>
        <dbReference type="PIRSR" id="PIRSR602401-1"/>
    </source>
</evidence>
<dbReference type="InterPro" id="IPR001128">
    <property type="entry name" value="Cyt_P450"/>
</dbReference>
<proteinExistence type="inferred from homology"/>
<evidence type="ECO:0000256" key="2">
    <source>
        <dbReference type="ARBA" id="ARBA00022723"/>
    </source>
</evidence>
<reference evidence="6" key="1">
    <citation type="submission" date="2021-02" db="EMBL/GenBank/DDBJ databases">
        <authorList>
            <person name="Dougan E. K."/>
            <person name="Rhodes N."/>
            <person name="Thang M."/>
            <person name="Chan C."/>
        </authorList>
    </citation>
    <scope>NUCLEOTIDE SEQUENCE</scope>
</reference>
<dbReference type="Gene3D" id="1.10.630.10">
    <property type="entry name" value="Cytochrome P450"/>
    <property type="match status" value="1"/>
</dbReference>
<keyword evidence="3" id="KW-0560">Oxidoreductase</keyword>
<keyword evidence="5" id="KW-0349">Heme</keyword>
<dbReference type="GO" id="GO:0005506">
    <property type="term" value="F:iron ion binding"/>
    <property type="evidence" value="ECO:0007669"/>
    <property type="project" value="InterPro"/>
</dbReference>
<keyword evidence="7" id="KW-1185">Reference proteome</keyword>
<keyword evidence="4 5" id="KW-0408">Iron</keyword>
<feature type="binding site" description="axial binding residue" evidence="5">
    <location>
        <position position="526"/>
    </location>
    <ligand>
        <name>heme</name>
        <dbReference type="ChEBI" id="CHEBI:30413"/>
    </ligand>
    <ligandPart>
        <name>Fe</name>
        <dbReference type="ChEBI" id="CHEBI:18248"/>
    </ligandPart>
</feature>
<dbReference type="EMBL" id="CAJNDS010002462">
    <property type="protein sequence ID" value="CAE7487140.1"/>
    <property type="molecule type" value="Genomic_DNA"/>
</dbReference>
<dbReference type="Proteomes" id="UP000604046">
    <property type="component" value="Unassembled WGS sequence"/>
</dbReference>
<protein>
    <submittedName>
        <fullName evidence="6">CYP704C1 protein</fullName>
    </submittedName>
</protein>
<organism evidence="6 7">
    <name type="scientific">Symbiodinium natans</name>
    <dbReference type="NCBI Taxonomy" id="878477"/>
    <lineage>
        <taxon>Eukaryota</taxon>
        <taxon>Sar</taxon>
        <taxon>Alveolata</taxon>
        <taxon>Dinophyceae</taxon>
        <taxon>Suessiales</taxon>
        <taxon>Symbiodiniaceae</taxon>
        <taxon>Symbiodinium</taxon>
    </lineage>
</organism>
<dbReference type="InterPro" id="IPR036396">
    <property type="entry name" value="Cyt_P450_sf"/>
</dbReference>
<dbReference type="PRINTS" id="PR00463">
    <property type="entry name" value="EP450I"/>
</dbReference>
<dbReference type="OrthoDB" id="1470350at2759"/>
<evidence type="ECO:0000256" key="3">
    <source>
        <dbReference type="ARBA" id="ARBA00023002"/>
    </source>
</evidence>
<comment type="caution">
    <text evidence="6">The sequence shown here is derived from an EMBL/GenBank/DDBJ whole genome shotgun (WGS) entry which is preliminary data.</text>
</comment>
<dbReference type="InterPro" id="IPR002401">
    <property type="entry name" value="Cyt_P450_E_grp-I"/>
</dbReference>
<evidence type="ECO:0000313" key="6">
    <source>
        <dbReference type="EMBL" id="CAE7487140.1"/>
    </source>
</evidence>
<gene>
    <name evidence="6" type="primary">CYP704C1</name>
    <name evidence="6" type="ORF">SNAT2548_LOCUS27324</name>
</gene>
<dbReference type="GO" id="GO:0020037">
    <property type="term" value="F:heme binding"/>
    <property type="evidence" value="ECO:0007669"/>
    <property type="project" value="InterPro"/>
</dbReference>
<dbReference type="PROSITE" id="PS51257">
    <property type="entry name" value="PROKAR_LIPOPROTEIN"/>
    <property type="match status" value="1"/>
</dbReference>
<dbReference type="AlphaFoldDB" id="A0A812SQY2"/>
<evidence type="ECO:0000256" key="1">
    <source>
        <dbReference type="ARBA" id="ARBA00010617"/>
    </source>
</evidence>
<evidence type="ECO:0000313" key="7">
    <source>
        <dbReference type="Proteomes" id="UP000604046"/>
    </source>
</evidence>
<dbReference type="PRINTS" id="PR00385">
    <property type="entry name" value="P450"/>
</dbReference>
<comment type="cofactor">
    <cofactor evidence="5">
        <name>heme</name>
        <dbReference type="ChEBI" id="CHEBI:30413"/>
    </cofactor>
</comment>
<keyword evidence="2 5" id="KW-0479">Metal-binding</keyword>
<dbReference type="PANTHER" id="PTHR24296">
    <property type="entry name" value="CYTOCHROME P450"/>
    <property type="match status" value="1"/>
</dbReference>
<dbReference type="SUPFAM" id="SSF48264">
    <property type="entry name" value="Cytochrome P450"/>
    <property type="match status" value="1"/>
</dbReference>
<dbReference type="GO" id="GO:0016705">
    <property type="term" value="F:oxidoreductase activity, acting on paired donors, with incorporation or reduction of molecular oxygen"/>
    <property type="evidence" value="ECO:0007669"/>
    <property type="project" value="InterPro"/>
</dbReference>
<name>A0A812SQY2_9DINO</name>
<evidence type="ECO:0000256" key="4">
    <source>
        <dbReference type="ARBA" id="ARBA00023004"/>
    </source>
</evidence>
<dbReference type="GO" id="GO:0004497">
    <property type="term" value="F:monooxygenase activity"/>
    <property type="evidence" value="ECO:0007669"/>
    <property type="project" value="InterPro"/>
</dbReference>
<dbReference type="Pfam" id="PF00067">
    <property type="entry name" value="p450"/>
    <property type="match status" value="2"/>
</dbReference>